<proteinExistence type="inferred from homology"/>
<dbReference type="Gene3D" id="2.30.30.40">
    <property type="entry name" value="SH3 Domains"/>
    <property type="match status" value="1"/>
</dbReference>
<dbReference type="PROSITE" id="PS50052">
    <property type="entry name" value="GUANYLATE_KINASE_2"/>
    <property type="match status" value="1"/>
</dbReference>
<dbReference type="STRING" id="51028.A0A0N4UYL0"/>
<evidence type="ECO:0000256" key="2">
    <source>
        <dbReference type="ARBA" id="ARBA00022443"/>
    </source>
</evidence>
<dbReference type="InterPro" id="IPR001478">
    <property type="entry name" value="PDZ"/>
</dbReference>
<gene>
    <name evidence="7" type="ORF">EVEC_LOCUS2375</name>
</gene>
<dbReference type="AlphaFoldDB" id="A0A0N4UYL0"/>
<dbReference type="PROSITE" id="PS50002">
    <property type="entry name" value="SH3"/>
    <property type="match status" value="1"/>
</dbReference>
<comment type="similarity">
    <text evidence="1">Belongs to the MAGUK family.</text>
</comment>
<feature type="domain" description="Guanylate kinase-like" evidence="5">
    <location>
        <begin position="287"/>
        <end position="469"/>
    </location>
</feature>
<dbReference type="SMART" id="SM00072">
    <property type="entry name" value="GuKc"/>
    <property type="match status" value="1"/>
</dbReference>
<dbReference type="OrthoDB" id="65789at2759"/>
<evidence type="ECO:0000259" key="6">
    <source>
        <dbReference type="PROSITE" id="PS50106"/>
    </source>
</evidence>
<dbReference type="Gene3D" id="2.30.42.10">
    <property type="match status" value="1"/>
</dbReference>
<evidence type="ECO:0000313" key="9">
    <source>
        <dbReference type="WBParaSite" id="EVEC_0000266701-mRNA-1"/>
    </source>
</evidence>
<dbReference type="InterPro" id="IPR050716">
    <property type="entry name" value="MAGUK"/>
</dbReference>
<evidence type="ECO:0000313" key="8">
    <source>
        <dbReference type="Proteomes" id="UP000274131"/>
    </source>
</evidence>
<accession>A0A0N4UYL0</accession>
<dbReference type="InterPro" id="IPR001452">
    <property type="entry name" value="SH3_domain"/>
</dbReference>
<dbReference type="EMBL" id="UXUI01007368">
    <property type="protein sequence ID" value="VDD87232.1"/>
    <property type="molecule type" value="Genomic_DNA"/>
</dbReference>
<feature type="domain" description="SH3" evidence="4">
    <location>
        <begin position="212"/>
        <end position="280"/>
    </location>
</feature>
<keyword evidence="2 3" id="KW-0728">SH3 domain</keyword>
<evidence type="ECO:0000256" key="3">
    <source>
        <dbReference type="PROSITE-ProRule" id="PRU00192"/>
    </source>
</evidence>
<dbReference type="PANTHER" id="PTHR23122">
    <property type="entry name" value="MEMBRANE-ASSOCIATED GUANYLATE KINASE MAGUK"/>
    <property type="match status" value="1"/>
</dbReference>
<dbReference type="SMART" id="SM00326">
    <property type="entry name" value="SH3"/>
    <property type="match status" value="1"/>
</dbReference>
<dbReference type="InterPro" id="IPR036028">
    <property type="entry name" value="SH3-like_dom_sf"/>
</dbReference>
<evidence type="ECO:0000259" key="4">
    <source>
        <dbReference type="PROSITE" id="PS50002"/>
    </source>
</evidence>
<dbReference type="Gene3D" id="3.40.50.300">
    <property type="entry name" value="P-loop containing nucleotide triphosphate hydrolases"/>
    <property type="match status" value="1"/>
</dbReference>
<dbReference type="CDD" id="cd00071">
    <property type="entry name" value="GMPK"/>
    <property type="match status" value="1"/>
</dbReference>
<dbReference type="Pfam" id="PF00625">
    <property type="entry name" value="Guanylate_kin"/>
    <property type="match status" value="1"/>
</dbReference>
<dbReference type="PROSITE" id="PS50106">
    <property type="entry name" value="PDZ"/>
    <property type="match status" value="1"/>
</dbReference>
<dbReference type="InterPro" id="IPR008145">
    <property type="entry name" value="GK/Ca_channel_bsu"/>
</dbReference>
<dbReference type="WBParaSite" id="EVEC_0000266701-mRNA-1">
    <property type="protein sequence ID" value="EVEC_0000266701-mRNA-1"/>
    <property type="gene ID" value="EVEC_0000266701"/>
</dbReference>
<reference evidence="9" key="1">
    <citation type="submission" date="2017-02" db="UniProtKB">
        <authorList>
            <consortium name="WormBaseParasite"/>
        </authorList>
    </citation>
    <scope>IDENTIFICATION</scope>
</reference>
<protein>
    <submittedName>
        <fullName evidence="9">Guanylate kinase-like domain-containing protein</fullName>
    </submittedName>
</protein>
<evidence type="ECO:0000256" key="1">
    <source>
        <dbReference type="ARBA" id="ARBA00007014"/>
    </source>
</evidence>
<dbReference type="PROSITE" id="PS00856">
    <property type="entry name" value="GUANYLATE_KINASE_1"/>
    <property type="match status" value="1"/>
</dbReference>
<feature type="domain" description="PDZ" evidence="6">
    <location>
        <begin position="158"/>
        <end position="187"/>
    </location>
</feature>
<dbReference type="SMART" id="SM00228">
    <property type="entry name" value="PDZ"/>
    <property type="match status" value="1"/>
</dbReference>
<dbReference type="Proteomes" id="UP000274131">
    <property type="component" value="Unassembled WGS sequence"/>
</dbReference>
<dbReference type="InterPro" id="IPR027417">
    <property type="entry name" value="P-loop_NTPase"/>
</dbReference>
<dbReference type="InterPro" id="IPR008144">
    <property type="entry name" value="Guanylate_kin-like_dom"/>
</dbReference>
<organism evidence="9">
    <name type="scientific">Enterobius vermicularis</name>
    <name type="common">Human pinworm</name>
    <dbReference type="NCBI Taxonomy" id="51028"/>
    <lineage>
        <taxon>Eukaryota</taxon>
        <taxon>Metazoa</taxon>
        <taxon>Ecdysozoa</taxon>
        <taxon>Nematoda</taxon>
        <taxon>Chromadorea</taxon>
        <taxon>Rhabditida</taxon>
        <taxon>Spirurina</taxon>
        <taxon>Oxyuridomorpha</taxon>
        <taxon>Oxyuroidea</taxon>
        <taxon>Oxyuridae</taxon>
        <taxon>Enterobius</taxon>
    </lineage>
</organism>
<dbReference type="Pfam" id="PF07653">
    <property type="entry name" value="SH3_2"/>
    <property type="match status" value="1"/>
</dbReference>
<evidence type="ECO:0000259" key="5">
    <source>
        <dbReference type="PROSITE" id="PS50052"/>
    </source>
</evidence>
<dbReference type="InterPro" id="IPR020590">
    <property type="entry name" value="Guanylate_kinase_CS"/>
</dbReference>
<dbReference type="InterPro" id="IPR036034">
    <property type="entry name" value="PDZ_sf"/>
</dbReference>
<dbReference type="Pfam" id="PF00595">
    <property type="entry name" value="PDZ"/>
    <property type="match status" value="1"/>
</dbReference>
<dbReference type="SUPFAM" id="SSF50044">
    <property type="entry name" value="SH3-domain"/>
    <property type="match status" value="1"/>
</dbReference>
<reference evidence="7 8" key="2">
    <citation type="submission" date="2018-10" db="EMBL/GenBank/DDBJ databases">
        <authorList>
            <consortium name="Pathogen Informatics"/>
        </authorList>
    </citation>
    <scope>NUCLEOTIDE SEQUENCE [LARGE SCALE GENOMIC DNA]</scope>
</reference>
<dbReference type="SUPFAM" id="SSF50156">
    <property type="entry name" value="PDZ domain-like"/>
    <property type="match status" value="1"/>
</dbReference>
<evidence type="ECO:0000313" key="7">
    <source>
        <dbReference type="EMBL" id="VDD87232.1"/>
    </source>
</evidence>
<dbReference type="SUPFAM" id="SSF52540">
    <property type="entry name" value="P-loop containing nucleoside triphosphate hydrolases"/>
    <property type="match status" value="1"/>
</dbReference>
<keyword evidence="8" id="KW-1185">Reference proteome</keyword>
<name>A0A0N4UYL0_ENTVE</name>
<sequence>MEQEVAQLRFNADNLAHCLHSLLERIEQLEGTATMNRLDATCQDAVTRYRTKTPDEAVEELLKRKVNTHGLIDIELPRSDEQVTQSETITTDPETGLKKRTLITERVLTTKTFHAVPVDAKPLTNGHILASAYESRLVNLDDDDPFADVELDRLGDQVIVTSVKPGSTIAKDVHAGDTIVEVNGQPVPAVKELRLMKGNLSLKLVPTPIHQAPSVFYRVLSDYDADNDQTLPYKWAGLSVKRGEIIQVICNNGEWLQARKVNDVSRVGLVPSKQTIERVGMLTPYGRRVLVLLGVPGVGRRTIKSMLLAYSPQYFSTVTPFTSRSPKPSEQEGREYYFLNKEQMLQKIQNKEMIEWGEYAGNYYGTSTETVRACVRGGRVCVLDCAPQALRYLYNREFMPFVVVIAPPDISELRQINKLRPNPHSDEELLKTVAENKKLLSGEYSPMFHLILTNRSAEVTFKRLVVLSLICYNN</sequence>